<dbReference type="PANTHER" id="PTHR13710">
    <property type="entry name" value="DNA HELICASE RECQ FAMILY MEMBER"/>
    <property type="match status" value="1"/>
</dbReference>
<comment type="caution">
    <text evidence="8">The sequence shown here is derived from an EMBL/GenBank/DDBJ whole genome shotgun (WGS) entry which is preliminary data.</text>
</comment>
<dbReference type="GO" id="GO:0006281">
    <property type="term" value="P:DNA repair"/>
    <property type="evidence" value="ECO:0007669"/>
    <property type="project" value="TreeGrafter"/>
</dbReference>
<gene>
    <name evidence="8" type="ORF">G6F64_012012</name>
</gene>
<dbReference type="GO" id="GO:0005524">
    <property type="term" value="F:ATP binding"/>
    <property type="evidence" value="ECO:0007669"/>
    <property type="project" value="InterPro"/>
</dbReference>
<organism evidence="8 9">
    <name type="scientific">Rhizopus oryzae</name>
    <name type="common">Mucormycosis agent</name>
    <name type="synonym">Rhizopus arrhizus var. delemar</name>
    <dbReference type="NCBI Taxonomy" id="64495"/>
    <lineage>
        <taxon>Eukaryota</taxon>
        <taxon>Fungi</taxon>
        <taxon>Fungi incertae sedis</taxon>
        <taxon>Mucoromycota</taxon>
        <taxon>Mucoromycotina</taxon>
        <taxon>Mucoromycetes</taxon>
        <taxon>Mucorales</taxon>
        <taxon>Mucorineae</taxon>
        <taxon>Rhizopodaceae</taxon>
        <taxon>Rhizopus</taxon>
    </lineage>
</organism>
<evidence type="ECO:0000313" key="8">
    <source>
        <dbReference type="EMBL" id="KAG1301202.1"/>
    </source>
</evidence>
<protein>
    <recommendedName>
        <fullName evidence="5">DNA 3'-5' helicase</fullName>
        <ecNumber evidence="5">5.6.2.4</ecNumber>
    </recommendedName>
</protein>
<feature type="region of interest" description="Disordered" evidence="6">
    <location>
        <begin position="51"/>
        <end position="85"/>
    </location>
</feature>
<dbReference type="InterPro" id="IPR014001">
    <property type="entry name" value="Helicase_ATP-bd"/>
</dbReference>
<keyword evidence="9" id="KW-1185">Reference proteome</keyword>
<dbReference type="Proteomes" id="UP000716291">
    <property type="component" value="Unassembled WGS sequence"/>
</dbReference>
<reference evidence="8" key="1">
    <citation type="journal article" date="2020" name="Microb. Genom.">
        <title>Genetic diversity of clinical and environmental Mucorales isolates obtained from an investigation of mucormycosis cases among solid organ transplant recipients.</title>
        <authorList>
            <person name="Nguyen M.H."/>
            <person name="Kaul D."/>
            <person name="Muto C."/>
            <person name="Cheng S.J."/>
            <person name="Richter R.A."/>
            <person name="Bruno V.M."/>
            <person name="Liu G."/>
            <person name="Beyhan S."/>
            <person name="Sundermann A.J."/>
            <person name="Mounaud S."/>
            <person name="Pasculle A.W."/>
            <person name="Nierman W.C."/>
            <person name="Driscoll E."/>
            <person name="Cumbie R."/>
            <person name="Clancy C.J."/>
            <person name="Dupont C.L."/>
        </authorList>
    </citation>
    <scope>NUCLEOTIDE SEQUENCE</scope>
    <source>
        <strain evidence="8">GL11</strain>
    </source>
</reference>
<accession>A0A9P6WY26</accession>
<dbReference type="AlphaFoldDB" id="A0A9P6WY26"/>
<dbReference type="GO" id="GO:0003677">
    <property type="term" value="F:DNA binding"/>
    <property type="evidence" value="ECO:0007669"/>
    <property type="project" value="UniProtKB-KW"/>
</dbReference>
<dbReference type="GO" id="GO:0043138">
    <property type="term" value="F:3'-5' DNA helicase activity"/>
    <property type="evidence" value="ECO:0007669"/>
    <property type="project" value="UniProtKB-EC"/>
</dbReference>
<dbReference type="Pfam" id="PF00270">
    <property type="entry name" value="DEAD"/>
    <property type="match status" value="1"/>
</dbReference>
<evidence type="ECO:0000313" key="9">
    <source>
        <dbReference type="Proteomes" id="UP000716291"/>
    </source>
</evidence>
<evidence type="ECO:0000256" key="1">
    <source>
        <dbReference type="ARBA" id="ARBA00005446"/>
    </source>
</evidence>
<evidence type="ECO:0000256" key="2">
    <source>
        <dbReference type="ARBA" id="ARBA00023125"/>
    </source>
</evidence>
<keyword evidence="2" id="KW-0238">DNA-binding</keyword>
<evidence type="ECO:0000256" key="3">
    <source>
        <dbReference type="ARBA" id="ARBA00023235"/>
    </source>
</evidence>
<name>A0A9P6WY26_RHIOR</name>
<dbReference type="GO" id="GO:0009378">
    <property type="term" value="F:four-way junction helicase activity"/>
    <property type="evidence" value="ECO:0007669"/>
    <property type="project" value="TreeGrafter"/>
</dbReference>
<dbReference type="GO" id="GO:0005737">
    <property type="term" value="C:cytoplasm"/>
    <property type="evidence" value="ECO:0007669"/>
    <property type="project" value="TreeGrafter"/>
</dbReference>
<evidence type="ECO:0000259" key="7">
    <source>
        <dbReference type="PROSITE" id="PS51192"/>
    </source>
</evidence>
<evidence type="ECO:0000256" key="6">
    <source>
        <dbReference type="SAM" id="MobiDB-lite"/>
    </source>
</evidence>
<comment type="catalytic activity">
    <reaction evidence="4">
        <text>Couples ATP hydrolysis with the unwinding of duplex DNA by translocating in the 3'-5' direction.</text>
        <dbReference type="EC" id="5.6.2.4"/>
    </reaction>
</comment>
<dbReference type="EC" id="5.6.2.4" evidence="5"/>
<dbReference type="EMBL" id="JAANQT010003288">
    <property type="protein sequence ID" value="KAG1301202.1"/>
    <property type="molecule type" value="Genomic_DNA"/>
</dbReference>
<dbReference type="GO" id="GO:0005694">
    <property type="term" value="C:chromosome"/>
    <property type="evidence" value="ECO:0007669"/>
    <property type="project" value="TreeGrafter"/>
</dbReference>
<dbReference type="PANTHER" id="PTHR13710:SF105">
    <property type="entry name" value="ATP-DEPENDENT DNA HELICASE Q1"/>
    <property type="match status" value="1"/>
</dbReference>
<dbReference type="InterPro" id="IPR011545">
    <property type="entry name" value="DEAD/DEAH_box_helicase_dom"/>
</dbReference>
<dbReference type="PROSITE" id="PS51192">
    <property type="entry name" value="HELICASE_ATP_BIND_1"/>
    <property type="match status" value="1"/>
</dbReference>
<proteinExistence type="inferred from homology"/>
<dbReference type="SUPFAM" id="SSF52540">
    <property type="entry name" value="P-loop containing nucleoside triphosphate hydrolases"/>
    <property type="match status" value="1"/>
</dbReference>
<comment type="similarity">
    <text evidence="1">Belongs to the helicase family. RecQ subfamily.</text>
</comment>
<sequence>MKTNYNQWVAWYELSVKPYIMTPHSQPTRCGYATLKRPPKPFEMMVVGNQEVKPERTFHPRKRPRVEESEQKKNSSIQNTMKNNDKILSESSTADNTLCSPETVYYDASECFDSSDDMLLDTLQSVFGISEWIPNQYESITSALANQDILIILPSGQPRHLCYQLPALLQPSLTLVMMPRLVYVEHSSIPTLFFLDQSSDMAQTVSARDLSSKTEKDIRLIYMTYSHFLQHRSVFQSIRHRVGRLVLDDAHCLSQWHPLGHPRYVKAVEHLKEDFPKIPITALTAIANERVQMDLVSFLGIHKIYKKSILF</sequence>
<dbReference type="GO" id="GO:0006310">
    <property type="term" value="P:DNA recombination"/>
    <property type="evidence" value="ECO:0007669"/>
    <property type="project" value="TreeGrafter"/>
</dbReference>
<feature type="domain" description="Helicase ATP-binding" evidence="7">
    <location>
        <begin position="140"/>
        <end position="305"/>
    </location>
</feature>
<dbReference type="OrthoDB" id="10261556at2759"/>
<dbReference type="Gene3D" id="3.40.50.300">
    <property type="entry name" value="P-loop containing nucleotide triphosphate hydrolases"/>
    <property type="match status" value="1"/>
</dbReference>
<keyword evidence="3" id="KW-0413">Isomerase</keyword>
<evidence type="ECO:0000256" key="4">
    <source>
        <dbReference type="ARBA" id="ARBA00034617"/>
    </source>
</evidence>
<dbReference type="InterPro" id="IPR027417">
    <property type="entry name" value="P-loop_NTPase"/>
</dbReference>
<evidence type="ECO:0000256" key="5">
    <source>
        <dbReference type="ARBA" id="ARBA00034808"/>
    </source>
</evidence>